<evidence type="ECO:0000256" key="1">
    <source>
        <dbReference type="ARBA" id="ARBA00004141"/>
    </source>
</evidence>
<dbReference type="GO" id="GO:0005886">
    <property type="term" value="C:plasma membrane"/>
    <property type="evidence" value="ECO:0007669"/>
    <property type="project" value="UniProtKB-ARBA"/>
</dbReference>
<proteinExistence type="predicted"/>
<reference evidence="7 8" key="1">
    <citation type="submission" date="2020-01" db="EMBL/GenBank/DDBJ databases">
        <title>Genome analysis of Anaerocolumna sp. CBA3638.</title>
        <authorList>
            <person name="Kim J."/>
            <person name="Roh S.W."/>
        </authorList>
    </citation>
    <scope>NUCLEOTIDE SEQUENCE [LARGE SCALE GENOMIC DNA]</scope>
    <source>
        <strain evidence="7 8">CBA3638</strain>
    </source>
</reference>
<evidence type="ECO:0000256" key="3">
    <source>
        <dbReference type="ARBA" id="ARBA00022692"/>
    </source>
</evidence>
<evidence type="ECO:0000256" key="4">
    <source>
        <dbReference type="ARBA" id="ARBA00022989"/>
    </source>
</evidence>
<accession>A0A6P1TH26</accession>
<evidence type="ECO:0000256" key="5">
    <source>
        <dbReference type="ARBA" id="ARBA00023136"/>
    </source>
</evidence>
<dbReference type="PANTHER" id="PTHR34857">
    <property type="entry name" value="SLL0384 PROTEIN"/>
    <property type="match status" value="1"/>
</dbReference>
<keyword evidence="5 6" id="KW-0472">Membrane</keyword>
<feature type="transmembrane region" description="Helical" evidence="6">
    <location>
        <begin position="28"/>
        <end position="55"/>
    </location>
</feature>
<dbReference type="CDD" id="cd16914">
    <property type="entry name" value="EcfT"/>
    <property type="match status" value="1"/>
</dbReference>
<keyword evidence="3 6" id="KW-0812">Transmembrane</keyword>
<dbReference type="Pfam" id="PF02361">
    <property type="entry name" value="CbiQ"/>
    <property type="match status" value="1"/>
</dbReference>
<dbReference type="RefSeq" id="WP_161836342.1">
    <property type="nucleotide sequence ID" value="NZ_CP048000.1"/>
</dbReference>
<evidence type="ECO:0000313" key="7">
    <source>
        <dbReference type="EMBL" id="QHQ59607.1"/>
    </source>
</evidence>
<gene>
    <name evidence="7" type="ORF">Ana3638_01330</name>
</gene>
<sequence>MNNQLLINLIPGDTWLHKLTGKTKVRTFIILLVYIIMSFDIRLLLPLFIISLIGLTSLKPKWKTLKYFFIIAFIMNSINIILYWLVKPYCGSDWCGGSNTVLVQFTQRYYISAESIWYLSIRFFKMMTSLVVSMAFILSITPSELAAGLYSVKVPYKICTIFSIAFRYIPDIGRDFENIKVSMQVRGVELDPKKASVMTRLKQNVLILVPLIITSFDRVGNIANAMDLRGYGKGKTRTYYSEREEEKADKFMKIIYYFLLVFCIYWIITQNIMPQPYKMWYPFS</sequence>
<evidence type="ECO:0000256" key="6">
    <source>
        <dbReference type="SAM" id="Phobius"/>
    </source>
</evidence>
<dbReference type="AlphaFoldDB" id="A0A6P1TH26"/>
<dbReference type="PANTHER" id="PTHR34857:SF2">
    <property type="entry name" value="SLL0384 PROTEIN"/>
    <property type="match status" value="1"/>
</dbReference>
<feature type="transmembrane region" description="Helical" evidence="6">
    <location>
        <begin position="116"/>
        <end position="138"/>
    </location>
</feature>
<dbReference type="EMBL" id="CP048000">
    <property type="protein sequence ID" value="QHQ59607.1"/>
    <property type="molecule type" value="Genomic_DNA"/>
</dbReference>
<name>A0A6P1TH26_9FIRM</name>
<comment type="subcellular location">
    <subcellularLocation>
        <location evidence="1">Membrane</location>
        <topology evidence="1">Multi-pass membrane protein</topology>
    </subcellularLocation>
</comment>
<evidence type="ECO:0000256" key="2">
    <source>
        <dbReference type="ARBA" id="ARBA00022475"/>
    </source>
</evidence>
<feature type="transmembrane region" description="Helical" evidence="6">
    <location>
        <begin position="67"/>
        <end position="86"/>
    </location>
</feature>
<dbReference type="Proteomes" id="UP000464314">
    <property type="component" value="Chromosome"/>
</dbReference>
<evidence type="ECO:0000313" key="8">
    <source>
        <dbReference type="Proteomes" id="UP000464314"/>
    </source>
</evidence>
<keyword evidence="8" id="KW-1185">Reference proteome</keyword>
<keyword evidence="2" id="KW-1003">Cell membrane</keyword>
<dbReference type="InterPro" id="IPR003339">
    <property type="entry name" value="ABC/ECF_trnsptr_transmembrane"/>
</dbReference>
<dbReference type="KEGG" id="anr:Ana3638_01330"/>
<organism evidence="7 8">
    <name type="scientific">Anaerocolumna sedimenticola</name>
    <dbReference type="NCBI Taxonomy" id="2696063"/>
    <lineage>
        <taxon>Bacteria</taxon>
        <taxon>Bacillati</taxon>
        <taxon>Bacillota</taxon>
        <taxon>Clostridia</taxon>
        <taxon>Lachnospirales</taxon>
        <taxon>Lachnospiraceae</taxon>
        <taxon>Anaerocolumna</taxon>
    </lineage>
</organism>
<protein>
    <submittedName>
        <fullName evidence="7">Energy-coupling factor transporter transmembrane protein EcfT</fullName>
    </submittedName>
</protein>
<dbReference type="InterPro" id="IPR051611">
    <property type="entry name" value="ECF_transporter_component"/>
</dbReference>
<keyword evidence="4 6" id="KW-1133">Transmembrane helix</keyword>
<feature type="transmembrane region" description="Helical" evidence="6">
    <location>
        <begin position="254"/>
        <end position="273"/>
    </location>
</feature>